<dbReference type="PANTHER" id="PTHR36835:SF1">
    <property type="entry name" value="CYTOCHROME BO(3) UBIQUINOL OXIDASE SUBUNIT 4"/>
    <property type="match status" value="1"/>
</dbReference>
<name>A0ABW2UYF5_9BACI</name>
<feature type="transmembrane region" description="Helical" evidence="9">
    <location>
        <begin position="12"/>
        <end position="31"/>
    </location>
</feature>
<keyword evidence="6 9" id="KW-1133">Transmembrane helix</keyword>
<evidence type="ECO:0000313" key="11">
    <source>
        <dbReference type="Proteomes" id="UP001596620"/>
    </source>
</evidence>
<evidence type="ECO:0000256" key="6">
    <source>
        <dbReference type="ARBA" id="ARBA00022989"/>
    </source>
</evidence>
<evidence type="ECO:0000313" key="10">
    <source>
        <dbReference type="EMBL" id="MFC7747377.1"/>
    </source>
</evidence>
<feature type="transmembrane region" description="Helical" evidence="9">
    <location>
        <begin position="37"/>
        <end position="62"/>
    </location>
</feature>
<dbReference type="RefSeq" id="WP_382358946.1">
    <property type="nucleotide sequence ID" value="NZ_JBHTGR010000022.1"/>
</dbReference>
<evidence type="ECO:0000256" key="1">
    <source>
        <dbReference type="ARBA" id="ARBA00000725"/>
    </source>
</evidence>
<evidence type="ECO:0000256" key="5">
    <source>
        <dbReference type="ARBA" id="ARBA00022692"/>
    </source>
</evidence>
<dbReference type="InterPro" id="IPR050968">
    <property type="entry name" value="Cytochrome_c_oxidase_bac_sub4"/>
</dbReference>
<organism evidence="10 11">
    <name type="scientific">Lentibacillus kimchii</name>
    <dbReference type="NCBI Taxonomy" id="1542911"/>
    <lineage>
        <taxon>Bacteria</taxon>
        <taxon>Bacillati</taxon>
        <taxon>Bacillota</taxon>
        <taxon>Bacilli</taxon>
        <taxon>Bacillales</taxon>
        <taxon>Bacillaceae</taxon>
        <taxon>Lentibacillus</taxon>
    </lineage>
</organism>
<dbReference type="EC" id="1.10.3.-" evidence="9"/>
<protein>
    <recommendedName>
        <fullName evidence="9">Quinol oxidase subunit 4</fullName>
        <ecNumber evidence="9">1.10.3.-</ecNumber>
    </recommendedName>
</protein>
<evidence type="ECO:0000256" key="3">
    <source>
        <dbReference type="ARBA" id="ARBA00008079"/>
    </source>
</evidence>
<evidence type="ECO:0000256" key="2">
    <source>
        <dbReference type="ARBA" id="ARBA00004651"/>
    </source>
</evidence>
<dbReference type="InterPro" id="IPR014250">
    <property type="entry name" value="QoxD"/>
</dbReference>
<keyword evidence="11" id="KW-1185">Reference proteome</keyword>
<sequence length="97" mass="10728">MENKSKKIPYQQIIGFVLSLVLTVLAAWTALGSSLPVKWIIIAIFVMAILQAIIQLFMFMHITEQSNGNTPWNMMFHAAVIAVVLIGGSLLTMSFGF</sequence>
<keyword evidence="7 9" id="KW-0560">Oxidoreductase</keyword>
<dbReference type="InterPro" id="IPR005171">
    <property type="entry name" value="Cyt_c_oxidase_su4_prok"/>
</dbReference>
<evidence type="ECO:0000256" key="8">
    <source>
        <dbReference type="ARBA" id="ARBA00023136"/>
    </source>
</evidence>
<keyword evidence="5 9" id="KW-0812">Transmembrane</keyword>
<proteinExistence type="inferred from homology"/>
<evidence type="ECO:0000256" key="4">
    <source>
        <dbReference type="ARBA" id="ARBA00022475"/>
    </source>
</evidence>
<comment type="caution">
    <text evidence="10">The sequence shown here is derived from an EMBL/GenBank/DDBJ whole genome shotgun (WGS) entry which is preliminary data.</text>
</comment>
<dbReference type="Pfam" id="PF03626">
    <property type="entry name" value="COX4_pro"/>
    <property type="match status" value="1"/>
</dbReference>
<reference evidence="11" key="1">
    <citation type="journal article" date="2019" name="Int. J. Syst. Evol. Microbiol.">
        <title>The Global Catalogue of Microorganisms (GCM) 10K type strain sequencing project: providing services to taxonomists for standard genome sequencing and annotation.</title>
        <authorList>
            <consortium name="The Broad Institute Genomics Platform"/>
            <consortium name="The Broad Institute Genome Sequencing Center for Infectious Disease"/>
            <person name="Wu L."/>
            <person name="Ma J."/>
        </authorList>
    </citation>
    <scope>NUCLEOTIDE SEQUENCE [LARGE SCALE GENOMIC DNA]</scope>
    <source>
        <strain evidence="11">JCM 30234</strain>
    </source>
</reference>
<keyword evidence="8 9" id="KW-0472">Membrane</keyword>
<gene>
    <name evidence="10" type="primary">qoxD</name>
    <name evidence="10" type="ORF">ACFQU8_09035</name>
</gene>
<feature type="transmembrane region" description="Helical" evidence="9">
    <location>
        <begin position="74"/>
        <end position="95"/>
    </location>
</feature>
<keyword evidence="4 9" id="KW-1003">Cell membrane</keyword>
<accession>A0ABW2UYF5</accession>
<dbReference type="NCBIfam" id="TIGR02901">
    <property type="entry name" value="QoxD"/>
    <property type="match status" value="1"/>
</dbReference>
<evidence type="ECO:0000256" key="9">
    <source>
        <dbReference type="RuleBase" id="RU367153"/>
    </source>
</evidence>
<dbReference type="PANTHER" id="PTHR36835">
    <property type="entry name" value="CYTOCHROME BO(3) UBIQUINOL OXIDASE SUBUNIT 4"/>
    <property type="match status" value="1"/>
</dbReference>
<comment type="function">
    <text evidence="9">Catalyzes quinol oxidation with the concomitant reduction of oxygen to water.</text>
</comment>
<comment type="similarity">
    <text evidence="3 9">Belongs to the cytochrome c oxidase bacterial subunit 4 family.</text>
</comment>
<comment type="subcellular location">
    <subcellularLocation>
        <location evidence="2 9">Cell membrane</location>
        <topology evidence="2 9">Multi-pass membrane protein</topology>
    </subcellularLocation>
</comment>
<evidence type="ECO:0000256" key="7">
    <source>
        <dbReference type="ARBA" id="ARBA00023002"/>
    </source>
</evidence>
<dbReference type="Proteomes" id="UP001596620">
    <property type="component" value="Unassembled WGS sequence"/>
</dbReference>
<comment type="catalytic activity">
    <reaction evidence="1 9">
        <text>2 a quinol + O2 = 2 a quinone + 2 H2O</text>
        <dbReference type="Rhea" id="RHEA:55376"/>
        <dbReference type="ChEBI" id="CHEBI:15377"/>
        <dbReference type="ChEBI" id="CHEBI:15379"/>
        <dbReference type="ChEBI" id="CHEBI:24646"/>
        <dbReference type="ChEBI" id="CHEBI:132124"/>
    </reaction>
</comment>
<dbReference type="EMBL" id="JBHTGR010000022">
    <property type="protein sequence ID" value="MFC7747377.1"/>
    <property type="molecule type" value="Genomic_DNA"/>
</dbReference>